<dbReference type="Pfam" id="PF02867">
    <property type="entry name" value="Ribonuc_red_lgC"/>
    <property type="match status" value="1"/>
</dbReference>
<dbReference type="Gene3D" id="3.20.70.20">
    <property type="match status" value="1"/>
</dbReference>
<dbReference type="GO" id="GO:0009263">
    <property type="term" value="P:deoxyribonucleotide biosynthetic process"/>
    <property type="evidence" value="ECO:0007669"/>
    <property type="project" value="UniProtKB-KW"/>
</dbReference>
<protein>
    <recommendedName>
        <fullName evidence="9">Ribonucleoside-diphosphate reductase</fullName>
        <ecNumber evidence="9">1.17.4.1</ecNumber>
    </recommendedName>
</protein>
<dbReference type="GO" id="GO:0005971">
    <property type="term" value="C:ribonucleoside-diphosphate reductase complex"/>
    <property type="evidence" value="ECO:0007669"/>
    <property type="project" value="TreeGrafter"/>
</dbReference>
<accession>A0A835L883</accession>
<dbReference type="EMBL" id="JACKWZ010000051">
    <property type="protein sequence ID" value="KAF9418684.1"/>
    <property type="molecule type" value="Genomic_DNA"/>
</dbReference>
<dbReference type="NCBIfam" id="TIGR02506">
    <property type="entry name" value="NrdE_NrdA"/>
    <property type="match status" value="1"/>
</dbReference>
<dbReference type="PROSITE" id="PS51161">
    <property type="entry name" value="ATP_CONE"/>
    <property type="match status" value="1"/>
</dbReference>
<evidence type="ECO:0000259" key="10">
    <source>
        <dbReference type="PROSITE" id="PS51161"/>
    </source>
</evidence>
<dbReference type="InterPro" id="IPR039718">
    <property type="entry name" value="Rrm1"/>
</dbReference>
<evidence type="ECO:0000256" key="3">
    <source>
        <dbReference type="ARBA" id="ARBA00022741"/>
    </source>
</evidence>
<dbReference type="InterPro" id="IPR005144">
    <property type="entry name" value="ATP-cone_dom"/>
</dbReference>
<dbReference type="PRINTS" id="PR01183">
    <property type="entry name" value="RIBORDTASEM1"/>
</dbReference>
<comment type="similarity">
    <text evidence="1 9">Belongs to the ribonucleoside diphosphate reductase large chain family.</text>
</comment>
<dbReference type="FunFam" id="3.20.70.20:FF:000041">
    <property type="entry name" value="Ribonucleotide reductase catalytic subunit M1"/>
    <property type="match status" value="1"/>
</dbReference>
<evidence type="ECO:0000256" key="9">
    <source>
        <dbReference type="RuleBase" id="RU003410"/>
    </source>
</evidence>
<dbReference type="UniPathway" id="UPA00326"/>
<sequence length="704" mass="80212">MVSGRMEEVHIDKITSRIKKLCYGLNMDFVDPVSITLKVINGIYSGVTTVELDNLAAETAATMTTDHPDYAILAARLAISNLHKETKKHFSDVITDLYNIINPHTKKRTPMISDFHYNVIMQNKERLDSAIVYDRDFKYNYFGFKTLERSYLLKINNKVAERPQHMLMRVSIGIHGEDIEAAINTYNLLSEKYFTHASPTLFSAATPRPQLSSCFLIAMKDDSIEGIYDTLKQCALISKSAGGIGLHVHCIRSKGTYIAGTNGVSNGLVPMLRVYNNTARYVDQGGNKRPGAFAIYLEPWHADIFEFLDLKKNTGKEEVRARELFYALWIPDLFMKRVETNQTWSIMCPHECPGLADCWGEEFEALYEKYENEGRFVKQVRAQVLWKAIIEAQVETGTPYMLYKDSCNRKSNQKNLGTIKCSNLCTEIVEYTSSDEVAVCNLASIALNMFVNDDKTYNFTKLKEVTKTITQNLNKIIDVNYYPVPEAKKSNMRHRPIGIGVQGLADAFVLMRLPYESEAAIKLNQQIFETIYYGALEASCELAEKFGVYETYEGSPASQGILQYDMWNKVPTDLWDWKSLKEKIAKHGLRNSLLLAPMPTASTAQILGNNESFEPFTSNIYQRRVLSGEFQVVNHHLLHDLTVADLWDEDMKNLIIHNNGSIQNIESIPKEIRDLYKTVWEISVKTTIQMAADQRCIYRPESVF</sequence>
<keyword evidence="4 8" id="KW-0067">ATP-binding</keyword>
<keyword evidence="12" id="KW-1185">Reference proteome</keyword>
<name>A0A835L883_SPOEX</name>
<dbReference type="InterPro" id="IPR000788">
    <property type="entry name" value="RNR_lg_C"/>
</dbReference>
<comment type="catalytic activity">
    <reaction evidence="9">
        <text>a 2'-deoxyribonucleoside 5'-diphosphate + [thioredoxin]-disulfide + H2O = a ribonucleoside 5'-diphosphate + [thioredoxin]-dithiol</text>
        <dbReference type="Rhea" id="RHEA:23252"/>
        <dbReference type="Rhea" id="RHEA-COMP:10698"/>
        <dbReference type="Rhea" id="RHEA-COMP:10700"/>
        <dbReference type="ChEBI" id="CHEBI:15377"/>
        <dbReference type="ChEBI" id="CHEBI:29950"/>
        <dbReference type="ChEBI" id="CHEBI:50058"/>
        <dbReference type="ChEBI" id="CHEBI:57930"/>
        <dbReference type="ChEBI" id="CHEBI:73316"/>
        <dbReference type="EC" id="1.17.4.1"/>
    </reaction>
</comment>
<keyword evidence="3 8" id="KW-0547">Nucleotide-binding</keyword>
<dbReference type="GO" id="GO:0004748">
    <property type="term" value="F:ribonucleoside-diphosphate reductase activity, thioredoxin disulfide as acceptor"/>
    <property type="evidence" value="ECO:0007669"/>
    <property type="project" value="UniProtKB-EC"/>
</dbReference>
<evidence type="ECO:0000256" key="4">
    <source>
        <dbReference type="ARBA" id="ARBA00022840"/>
    </source>
</evidence>
<keyword evidence="6 9" id="KW-0215">Deoxyribonucleotide synthesis</keyword>
<evidence type="ECO:0000256" key="7">
    <source>
        <dbReference type="ARBA" id="ARBA00024942"/>
    </source>
</evidence>
<comment type="function">
    <text evidence="7 9">Provides the precursors necessary for DNA synthesis. Catalyzes the biosynthesis of deoxyribonucleotides from the corresponding ribonucleotides.</text>
</comment>
<dbReference type="InterPro" id="IPR008926">
    <property type="entry name" value="RNR_R1-su_N"/>
</dbReference>
<evidence type="ECO:0000256" key="6">
    <source>
        <dbReference type="ARBA" id="ARBA00023116"/>
    </source>
</evidence>
<dbReference type="PANTHER" id="PTHR11573">
    <property type="entry name" value="RIBONUCLEOSIDE-DIPHOSPHATE REDUCTASE LARGE CHAIN"/>
    <property type="match status" value="1"/>
</dbReference>
<keyword evidence="5 9" id="KW-0560">Oxidoreductase</keyword>
<dbReference type="GO" id="GO:0005524">
    <property type="term" value="F:ATP binding"/>
    <property type="evidence" value="ECO:0007669"/>
    <property type="project" value="UniProtKB-UniRule"/>
</dbReference>
<keyword evidence="2" id="KW-0021">Allosteric enzyme</keyword>
<evidence type="ECO:0000256" key="8">
    <source>
        <dbReference type="PROSITE-ProRule" id="PRU00492"/>
    </source>
</evidence>
<dbReference type="Proteomes" id="UP000648187">
    <property type="component" value="Unassembled WGS sequence"/>
</dbReference>
<dbReference type="SUPFAM" id="SSF51998">
    <property type="entry name" value="PFL-like glycyl radical enzymes"/>
    <property type="match status" value="1"/>
</dbReference>
<dbReference type="AlphaFoldDB" id="A0A835L883"/>
<dbReference type="InterPro" id="IPR013509">
    <property type="entry name" value="RNR_lsu_N"/>
</dbReference>
<dbReference type="PANTHER" id="PTHR11573:SF6">
    <property type="entry name" value="RIBONUCLEOSIDE-DIPHOSPHATE REDUCTASE LARGE SUBUNIT"/>
    <property type="match status" value="1"/>
</dbReference>
<organism evidence="11 12">
    <name type="scientific">Spodoptera exigua</name>
    <name type="common">Beet armyworm</name>
    <name type="synonym">Noctua fulgens</name>
    <dbReference type="NCBI Taxonomy" id="7107"/>
    <lineage>
        <taxon>Eukaryota</taxon>
        <taxon>Metazoa</taxon>
        <taxon>Ecdysozoa</taxon>
        <taxon>Arthropoda</taxon>
        <taxon>Hexapoda</taxon>
        <taxon>Insecta</taxon>
        <taxon>Pterygota</taxon>
        <taxon>Neoptera</taxon>
        <taxon>Endopterygota</taxon>
        <taxon>Lepidoptera</taxon>
        <taxon>Glossata</taxon>
        <taxon>Ditrysia</taxon>
        <taxon>Noctuoidea</taxon>
        <taxon>Noctuidae</taxon>
        <taxon>Amphipyrinae</taxon>
        <taxon>Spodoptera</taxon>
    </lineage>
</organism>
<feature type="domain" description="ATP-cone" evidence="10">
    <location>
        <begin position="1"/>
        <end position="88"/>
    </location>
</feature>
<evidence type="ECO:0000256" key="2">
    <source>
        <dbReference type="ARBA" id="ARBA00022533"/>
    </source>
</evidence>
<dbReference type="CDD" id="cd01679">
    <property type="entry name" value="RNR_I"/>
    <property type="match status" value="1"/>
</dbReference>
<evidence type="ECO:0000313" key="12">
    <source>
        <dbReference type="Proteomes" id="UP000648187"/>
    </source>
</evidence>
<reference evidence="11" key="1">
    <citation type="submission" date="2020-08" db="EMBL/GenBank/DDBJ databases">
        <title>Spodoptera exigua strain:BAW_Kor-Di-RS1 Genome sequencing and assembly.</title>
        <authorList>
            <person name="Kim J."/>
            <person name="Nam H.Y."/>
            <person name="Kwon M."/>
            <person name="Choi J.H."/>
            <person name="Cho S.R."/>
            <person name="Kim G.-H."/>
        </authorList>
    </citation>
    <scope>NUCLEOTIDE SEQUENCE</scope>
    <source>
        <strain evidence="11">BAW_Kor-Di-RS1</strain>
        <tissue evidence="11">Whole-body</tissue>
    </source>
</reference>
<dbReference type="SUPFAM" id="SSF48168">
    <property type="entry name" value="R1 subunit of ribonucleotide reductase, N-terminal domain"/>
    <property type="match status" value="1"/>
</dbReference>
<proteinExistence type="inferred from homology"/>
<dbReference type="PROSITE" id="PS00089">
    <property type="entry name" value="RIBORED_LARGE"/>
    <property type="match status" value="1"/>
</dbReference>
<dbReference type="InterPro" id="IPR013346">
    <property type="entry name" value="NrdE_NrdA_C"/>
</dbReference>
<gene>
    <name evidence="11" type="ORF">HW555_004512</name>
</gene>
<evidence type="ECO:0000313" key="11">
    <source>
        <dbReference type="EMBL" id="KAF9418684.1"/>
    </source>
</evidence>
<comment type="caution">
    <text evidence="11">The sequence shown here is derived from an EMBL/GenBank/DDBJ whole genome shotgun (WGS) entry which is preliminary data.</text>
</comment>
<dbReference type="Pfam" id="PF00317">
    <property type="entry name" value="Ribonuc_red_lgN"/>
    <property type="match status" value="1"/>
</dbReference>
<evidence type="ECO:0000256" key="5">
    <source>
        <dbReference type="ARBA" id="ARBA00023002"/>
    </source>
</evidence>
<evidence type="ECO:0000256" key="1">
    <source>
        <dbReference type="ARBA" id="ARBA00010406"/>
    </source>
</evidence>
<dbReference type="Pfam" id="PF03477">
    <property type="entry name" value="ATP-cone"/>
    <property type="match status" value="1"/>
</dbReference>
<dbReference type="EC" id="1.17.4.1" evidence="9"/>